<evidence type="ECO:0000256" key="6">
    <source>
        <dbReference type="ARBA" id="ARBA00022605"/>
    </source>
</evidence>
<name>A0A0F9VVM6_9ZZZZ</name>
<dbReference type="PROSITE" id="PS00670">
    <property type="entry name" value="D_2_HYDROXYACID_DH_2"/>
    <property type="match status" value="1"/>
</dbReference>
<dbReference type="InterPro" id="IPR054480">
    <property type="entry name" value="AHAS_small-like_ACT"/>
</dbReference>
<gene>
    <name evidence="13" type="ORF">LCGC14_0048750</name>
</gene>
<organism evidence="13">
    <name type="scientific">marine sediment metagenome</name>
    <dbReference type="NCBI Taxonomy" id="412755"/>
    <lineage>
        <taxon>unclassified sequences</taxon>
        <taxon>metagenomes</taxon>
        <taxon>ecological metagenomes</taxon>
    </lineage>
</organism>
<dbReference type="InterPro" id="IPR006140">
    <property type="entry name" value="D-isomer_DH_NAD-bd"/>
</dbReference>
<evidence type="ECO:0000256" key="3">
    <source>
        <dbReference type="ARBA" id="ARBA00005854"/>
    </source>
</evidence>
<evidence type="ECO:0000256" key="2">
    <source>
        <dbReference type="ARBA" id="ARBA00005216"/>
    </source>
</evidence>
<dbReference type="GO" id="GO:0004617">
    <property type="term" value="F:phosphoglycerate dehydrogenase activity"/>
    <property type="evidence" value="ECO:0007669"/>
    <property type="project" value="UniProtKB-EC"/>
</dbReference>
<dbReference type="InterPro" id="IPR036291">
    <property type="entry name" value="NAD(P)-bd_dom_sf"/>
</dbReference>
<comment type="pathway">
    <text evidence="2">Amino-acid biosynthesis; L-serine biosynthesis; L-serine from 3-phospho-D-glycerate: step 1/3.</text>
</comment>
<evidence type="ECO:0000256" key="5">
    <source>
        <dbReference type="ARBA" id="ARBA00013143"/>
    </source>
</evidence>
<feature type="domain" description="ACT" evidence="12">
    <location>
        <begin position="384"/>
        <end position="453"/>
    </location>
</feature>
<evidence type="ECO:0000256" key="1">
    <source>
        <dbReference type="ARBA" id="ARBA00003800"/>
    </source>
</evidence>
<comment type="catalytic activity">
    <reaction evidence="11">
        <text>(2R)-3-phosphoglycerate + NAD(+) = 3-phosphooxypyruvate + NADH + H(+)</text>
        <dbReference type="Rhea" id="RHEA:12641"/>
        <dbReference type="ChEBI" id="CHEBI:15378"/>
        <dbReference type="ChEBI" id="CHEBI:18110"/>
        <dbReference type="ChEBI" id="CHEBI:57540"/>
        <dbReference type="ChEBI" id="CHEBI:57945"/>
        <dbReference type="ChEBI" id="CHEBI:58272"/>
        <dbReference type="EC" id="1.1.1.95"/>
    </reaction>
</comment>
<dbReference type="EMBL" id="LAZR01000010">
    <property type="protein sequence ID" value="KKO08180.1"/>
    <property type="molecule type" value="Genomic_DNA"/>
</dbReference>
<evidence type="ECO:0000256" key="8">
    <source>
        <dbReference type="ARBA" id="ARBA00023027"/>
    </source>
</evidence>
<dbReference type="Pfam" id="PF22629">
    <property type="entry name" value="ACT_AHAS_ss"/>
    <property type="match status" value="1"/>
</dbReference>
<dbReference type="Gene3D" id="3.30.70.260">
    <property type="match status" value="1"/>
</dbReference>
<comment type="catalytic activity">
    <reaction evidence="10">
        <text>(R)-2-hydroxyglutarate + NAD(+) = 2-oxoglutarate + NADH + H(+)</text>
        <dbReference type="Rhea" id="RHEA:49612"/>
        <dbReference type="ChEBI" id="CHEBI:15378"/>
        <dbReference type="ChEBI" id="CHEBI:15801"/>
        <dbReference type="ChEBI" id="CHEBI:16810"/>
        <dbReference type="ChEBI" id="CHEBI:57540"/>
        <dbReference type="ChEBI" id="CHEBI:57945"/>
        <dbReference type="EC" id="1.1.1.399"/>
    </reaction>
</comment>
<reference evidence="13" key="1">
    <citation type="journal article" date="2015" name="Nature">
        <title>Complex archaea that bridge the gap between prokaryotes and eukaryotes.</title>
        <authorList>
            <person name="Spang A."/>
            <person name="Saw J.H."/>
            <person name="Jorgensen S.L."/>
            <person name="Zaremba-Niedzwiedzka K."/>
            <person name="Martijn J."/>
            <person name="Lind A.E."/>
            <person name="van Eijk R."/>
            <person name="Schleper C."/>
            <person name="Guy L."/>
            <person name="Ettema T.J."/>
        </authorList>
    </citation>
    <scope>NUCLEOTIDE SEQUENCE</scope>
</reference>
<dbReference type="InterPro" id="IPR029753">
    <property type="entry name" value="D-isomer_DH_CS"/>
</dbReference>
<keyword evidence="6" id="KW-0028">Amino-acid biosynthesis</keyword>
<dbReference type="GO" id="GO:0051287">
    <property type="term" value="F:NAD binding"/>
    <property type="evidence" value="ECO:0007669"/>
    <property type="project" value="InterPro"/>
</dbReference>
<evidence type="ECO:0000256" key="7">
    <source>
        <dbReference type="ARBA" id="ARBA00023002"/>
    </source>
</evidence>
<dbReference type="SUPFAM" id="SSF55021">
    <property type="entry name" value="ACT-like"/>
    <property type="match status" value="1"/>
</dbReference>
<dbReference type="UniPathway" id="UPA00135">
    <property type="reaction ID" value="UER00196"/>
</dbReference>
<evidence type="ECO:0000256" key="4">
    <source>
        <dbReference type="ARBA" id="ARBA00013001"/>
    </source>
</evidence>
<dbReference type="CDD" id="cd04901">
    <property type="entry name" value="ACT_3PGDH"/>
    <property type="match status" value="1"/>
</dbReference>
<comment type="similarity">
    <text evidence="3">Belongs to the D-isomer specific 2-hydroxyacid dehydrogenase family.</text>
</comment>
<dbReference type="GO" id="GO:0006564">
    <property type="term" value="P:L-serine biosynthetic process"/>
    <property type="evidence" value="ECO:0007669"/>
    <property type="project" value="UniProtKB-ARBA"/>
</dbReference>
<dbReference type="Gene3D" id="3.40.50.720">
    <property type="entry name" value="NAD(P)-binding Rossmann-like Domain"/>
    <property type="match status" value="2"/>
</dbReference>
<dbReference type="EC" id="1.1.1.95" evidence="5"/>
<dbReference type="InterPro" id="IPR050418">
    <property type="entry name" value="D-iso_2-hydroxyacid_DH_PdxB"/>
</dbReference>
<dbReference type="NCBIfam" id="NF008759">
    <property type="entry name" value="PRK11790.1"/>
    <property type="match status" value="1"/>
</dbReference>
<keyword evidence="8" id="KW-0520">NAD</keyword>
<evidence type="ECO:0000256" key="10">
    <source>
        <dbReference type="ARBA" id="ARBA00048126"/>
    </source>
</evidence>
<proteinExistence type="inferred from homology"/>
<accession>A0A0F9VVM6</accession>
<dbReference type="InterPro" id="IPR045865">
    <property type="entry name" value="ACT-like_dom_sf"/>
</dbReference>
<comment type="function">
    <text evidence="1">Catalyzes the reversible oxidation of 3-phospho-D-glycerate to 3-phosphonooxypyruvate, the first step of the phosphorylated L-serine biosynthesis pathway. Also catalyzes the reversible oxidation of 2-hydroxyglutarate to 2-oxoglutarate.</text>
</comment>
<dbReference type="AlphaFoldDB" id="A0A0F9VVM6"/>
<dbReference type="PANTHER" id="PTHR43761">
    <property type="entry name" value="D-ISOMER SPECIFIC 2-HYDROXYACID DEHYDROGENASE FAMILY PROTEIN (AFU_ORTHOLOGUE AFUA_1G13630)"/>
    <property type="match status" value="1"/>
</dbReference>
<protein>
    <recommendedName>
        <fullName evidence="9">2-oxoglutarate reductase</fullName>
        <ecNumber evidence="4">1.1.1.399</ecNumber>
        <ecNumber evidence="5">1.1.1.95</ecNumber>
    </recommendedName>
</protein>
<comment type="caution">
    <text evidence="13">The sequence shown here is derived from an EMBL/GenBank/DDBJ whole genome shotgun (WGS) entry which is preliminary data.</text>
</comment>
<dbReference type="PROSITE" id="PS00065">
    <property type="entry name" value="D_2_HYDROXYACID_DH_1"/>
    <property type="match status" value="1"/>
</dbReference>
<evidence type="ECO:0000313" key="13">
    <source>
        <dbReference type="EMBL" id="KKO08180.1"/>
    </source>
</evidence>
<dbReference type="CDD" id="cd12176">
    <property type="entry name" value="PGDH_3"/>
    <property type="match status" value="1"/>
</dbReference>
<dbReference type="PROSITE" id="PS51671">
    <property type="entry name" value="ACT"/>
    <property type="match status" value="1"/>
</dbReference>
<dbReference type="SUPFAM" id="SSF51735">
    <property type="entry name" value="NAD(P)-binding Rossmann-fold domains"/>
    <property type="match status" value="1"/>
</dbReference>
<dbReference type="InterPro" id="IPR029752">
    <property type="entry name" value="D-isomer_DH_CS1"/>
</dbReference>
<dbReference type="Pfam" id="PF00389">
    <property type="entry name" value="2-Hacid_dh"/>
    <property type="match status" value="1"/>
</dbReference>
<dbReference type="FunFam" id="3.40.50.720:FF:000041">
    <property type="entry name" value="D-3-phosphoglycerate dehydrogenase"/>
    <property type="match status" value="1"/>
</dbReference>
<dbReference type="Pfam" id="PF02826">
    <property type="entry name" value="2-Hacid_dh_C"/>
    <property type="match status" value="1"/>
</dbReference>
<dbReference type="GO" id="GO:0047545">
    <property type="term" value="F:(S)-2-hydroxyglutarate dehydrogenase activity"/>
    <property type="evidence" value="ECO:0007669"/>
    <property type="project" value="UniProtKB-ARBA"/>
</dbReference>
<evidence type="ECO:0000256" key="9">
    <source>
        <dbReference type="ARBA" id="ARBA00030455"/>
    </source>
</evidence>
<evidence type="ECO:0000259" key="12">
    <source>
        <dbReference type="PROSITE" id="PS51671"/>
    </source>
</evidence>
<dbReference type="SUPFAM" id="SSF52283">
    <property type="entry name" value="Formate/glycerate dehydrogenase catalytic domain-like"/>
    <property type="match status" value="1"/>
</dbReference>
<keyword evidence="7" id="KW-0560">Oxidoreductase</keyword>
<dbReference type="InterPro" id="IPR002912">
    <property type="entry name" value="ACT_dom"/>
</dbReference>
<dbReference type="PANTHER" id="PTHR43761:SF1">
    <property type="entry name" value="D-ISOMER SPECIFIC 2-HYDROXYACID DEHYDROGENASE CATALYTIC DOMAIN-CONTAINING PROTEIN-RELATED"/>
    <property type="match status" value="1"/>
</dbReference>
<dbReference type="EC" id="1.1.1.399" evidence="4"/>
<sequence>MQRQASKKADYASIRGFRNRTLLSDKIANGFARLFLISIRVTDTMAKTSLDKSKIKFLLLEGVHQTAVDTLKAAGYTNIEYHAGSLPEEQLKEAVADAHFIGLRSRTQLTAEVFSHAHKLVAVGCFCIGTNQVDLNAAMEMGVAVFNAPYSNTRSVAELVLAEAILLLRGIPEKNAACHEGGWMKSATNSYEIRGKKLGIIGYGSIGTQLSVLAESLGMKVYFYDVVTKLPLGNATQVGSLTELLGMADIVTLHVPETAATKWMMGEAEIRAIKQGGILINAARGTVVDIDALAAALRDKHLNGAAIDVFPVEPRANGDEFISPLREFQNCILTPHIGGSTMEAQANIGLEVAEKLVRYSDNGTSITSVNFPEVALPSHPGKHRLLHIHENVPGVMSEINSVFAANGINICGQFLQTNEKVGYVVVDVDADNSDLAFEKILQVKGTIRVRVLF</sequence>
<dbReference type="InterPro" id="IPR006139">
    <property type="entry name" value="D-isomer_2_OHA_DH_cat_dom"/>
</dbReference>
<dbReference type="FunFam" id="3.30.70.260:FF:000007">
    <property type="entry name" value="D-3-phosphoglycerate dehydrogenase"/>
    <property type="match status" value="1"/>
</dbReference>
<evidence type="ECO:0000256" key="11">
    <source>
        <dbReference type="ARBA" id="ARBA00048731"/>
    </source>
</evidence>